<dbReference type="PANTHER" id="PTHR24121">
    <property type="entry name" value="NO MECHANORECEPTOR POTENTIAL C, ISOFORM D-RELATED"/>
    <property type="match status" value="1"/>
</dbReference>
<dbReference type="EMBL" id="JALLPJ020001378">
    <property type="protein sequence ID" value="KAL3766834.1"/>
    <property type="molecule type" value="Genomic_DNA"/>
</dbReference>
<feature type="compositionally biased region" description="Polar residues" evidence="2">
    <location>
        <begin position="65"/>
        <end position="75"/>
    </location>
</feature>
<sequence length="721" mass="78969">MDQSHENEAGGGELDLHTLLSQDPIQSWLPIHKRIQNHPNEATERYYRNESCLQLALRATERVQPESSSGSSLENNDQESAEKSIHRIDVLKGIVDVDPDAILCRDDEGRTPLHTACAAGRSFQVLQWLLRQERKATPNNVEGESNNAMLRTDFPGGALPLHAVAACSTFDDAFQTNENISHDENGIVNEEAMFMYSKCTSEIRRCAVSVRMTPNILSAYASTATIIEANPNAIWDKDCEGELPIHSAASFGNVGSVLALLNAAQECDMSSSKAALASNDRQKTPLHCACERVVAFSVHNKRDETKSTAASARRSELSSFRVSIERDDPFEGWDSGPTASSRARSRRLLRGNLNASLNMDSSSNLCGSVTHDDRRGYATSARSSLSASFVLSGGRFGHENEQHRNDNLRFSFTSTRRPVHPEFGLESLDDDGMEEFSKVELLTMAASGCFHGNGSKRGQSNKQTDAFCLVHELIKLNQPPEVIWHAARKYPFEVTMKDGTGRLPLHLACERLVQAVAVDDEDQSNHTPNDEIISDGADAYSTSSFAGSEFIESFLLGSSNTLPDVQIPIKGADSKAQSDGQYNNKAQTRALSSAPEHKVSSAIEIIHMLLRSKEFGSKEMAAVSDNKGRLPLHVVLEAVQWTENDDEESPHPMKALIDADPYALECRDDSTGLYPFMIAATASANYLVPSEDNDLATVETIYRLLLASPASLSLCLSSQCS</sequence>
<reference evidence="3 4" key="1">
    <citation type="submission" date="2024-10" db="EMBL/GenBank/DDBJ databases">
        <title>Updated reference genomes for cyclostephanoid diatoms.</title>
        <authorList>
            <person name="Roberts W.R."/>
            <person name="Alverson A.J."/>
        </authorList>
    </citation>
    <scope>NUCLEOTIDE SEQUENCE [LARGE SCALE GENOMIC DNA]</scope>
    <source>
        <strain evidence="3 4">AJA010-31</strain>
    </source>
</reference>
<feature type="repeat" description="ANK" evidence="1">
    <location>
        <begin position="108"/>
        <end position="131"/>
    </location>
</feature>
<dbReference type="Proteomes" id="UP001530400">
    <property type="component" value="Unassembled WGS sequence"/>
</dbReference>
<gene>
    <name evidence="3" type="ORF">ACHAWO_002272</name>
</gene>
<keyword evidence="1" id="KW-0040">ANK repeat</keyword>
<evidence type="ECO:0000313" key="3">
    <source>
        <dbReference type="EMBL" id="KAL3766834.1"/>
    </source>
</evidence>
<dbReference type="PROSITE" id="PS50297">
    <property type="entry name" value="ANK_REP_REGION"/>
    <property type="match status" value="1"/>
</dbReference>
<evidence type="ECO:0000256" key="1">
    <source>
        <dbReference type="PROSITE-ProRule" id="PRU00023"/>
    </source>
</evidence>
<dbReference type="AlphaFoldDB" id="A0ABD3MS82"/>
<dbReference type="Gene3D" id="1.25.40.20">
    <property type="entry name" value="Ankyrin repeat-containing domain"/>
    <property type="match status" value="2"/>
</dbReference>
<dbReference type="InterPro" id="IPR036770">
    <property type="entry name" value="Ankyrin_rpt-contain_sf"/>
</dbReference>
<feature type="region of interest" description="Disordered" evidence="2">
    <location>
        <begin position="60"/>
        <end position="84"/>
    </location>
</feature>
<dbReference type="SUPFAM" id="SSF48403">
    <property type="entry name" value="Ankyrin repeat"/>
    <property type="match status" value="1"/>
</dbReference>
<keyword evidence="4" id="KW-1185">Reference proteome</keyword>
<evidence type="ECO:0000256" key="2">
    <source>
        <dbReference type="SAM" id="MobiDB-lite"/>
    </source>
</evidence>
<organism evidence="3 4">
    <name type="scientific">Cyclotella atomus</name>
    <dbReference type="NCBI Taxonomy" id="382360"/>
    <lineage>
        <taxon>Eukaryota</taxon>
        <taxon>Sar</taxon>
        <taxon>Stramenopiles</taxon>
        <taxon>Ochrophyta</taxon>
        <taxon>Bacillariophyta</taxon>
        <taxon>Coscinodiscophyceae</taxon>
        <taxon>Thalassiosirophycidae</taxon>
        <taxon>Stephanodiscales</taxon>
        <taxon>Stephanodiscaceae</taxon>
        <taxon>Cyclotella</taxon>
    </lineage>
</organism>
<dbReference type="SMART" id="SM00248">
    <property type="entry name" value="ANK"/>
    <property type="match status" value="3"/>
</dbReference>
<proteinExistence type="predicted"/>
<dbReference type="PROSITE" id="PS50088">
    <property type="entry name" value="ANK_REPEAT"/>
    <property type="match status" value="1"/>
</dbReference>
<protein>
    <submittedName>
        <fullName evidence="3">Uncharacterized protein</fullName>
    </submittedName>
</protein>
<dbReference type="Pfam" id="PF13637">
    <property type="entry name" value="Ank_4"/>
    <property type="match status" value="1"/>
</dbReference>
<dbReference type="PANTHER" id="PTHR24121:SF23">
    <property type="entry name" value="NO MECHANORECEPTOR POTENTIAL C, ISOFORM H"/>
    <property type="match status" value="1"/>
</dbReference>
<comment type="caution">
    <text evidence="3">The sequence shown here is derived from an EMBL/GenBank/DDBJ whole genome shotgun (WGS) entry which is preliminary data.</text>
</comment>
<accession>A0ABD3MS82</accession>
<dbReference type="InterPro" id="IPR002110">
    <property type="entry name" value="Ankyrin_rpt"/>
</dbReference>
<name>A0ABD3MS82_9STRA</name>
<evidence type="ECO:0000313" key="4">
    <source>
        <dbReference type="Proteomes" id="UP001530400"/>
    </source>
</evidence>